<proteinExistence type="predicted"/>
<gene>
    <name evidence="1" type="ORF">SARC_17826</name>
</gene>
<feature type="non-terminal residue" evidence="1">
    <location>
        <position position="1"/>
    </location>
</feature>
<reference evidence="1 2" key="1">
    <citation type="submission" date="2011-02" db="EMBL/GenBank/DDBJ databases">
        <title>The Genome Sequence of Sphaeroforma arctica JP610.</title>
        <authorList>
            <consortium name="The Broad Institute Genome Sequencing Platform"/>
            <person name="Russ C."/>
            <person name="Cuomo C."/>
            <person name="Young S.K."/>
            <person name="Zeng Q."/>
            <person name="Gargeya S."/>
            <person name="Alvarado L."/>
            <person name="Berlin A."/>
            <person name="Chapman S.B."/>
            <person name="Chen Z."/>
            <person name="Freedman E."/>
            <person name="Gellesch M."/>
            <person name="Goldberg J."/>
            <person name="Griggs A."/>
            <person name="Gujja S."/>
            <person name="Heilman E."/>
            <person name="Heiman D."/>
            <person name="Howarth C."/>
            <person name="Mehta T."/>
            <person name="Neiman D."/>
            <person name="Pearson M."/>
            <person name="Roberts A."/>
            <person name="Saif S."/>
            <person name="Shea T."/>
            <person name="Shenoy N."/>
            <person name="Sisk P."/>
            <person name="Stolte C."/>
            <person name="Sykes S."/>
            <person name="White J."/>
            <person name="Yandava C."/>
            <person name="Burger G."/>
            <person name="Gray M.W."/>
            <person name="Holland P.W.H."/>
            <person name="King N."/>
            <person name="Lang F.B.F."/>
            <person name="Roger A.J."/>
            <person name="Ruiz-Trillo I."/>
            <person name="Haas B."/>
            <person name="Nusbaum C."/>
            <person name="Birren B."/>
        </authorList>
    </citation>
    <scope>NUCLEOTIDE SEQUENCE [LARGE SCALE GENOMIC DNA]</scope>
    <source>
        <strain evidence="1 2">JP610</strain>
    </source>
</reference>
<dbReference type="GeneID" id="25918330"/>
<keyword evidence="2" id="KW-1185">Reference proteome</keyword>
<dbReference type="AlphaFoldDB" id="A0A0L0F0J8"/>
<organism evidence="1 2">
    <name type="scientific">Sphaeroforma arctica JP610</name>
    <dbReference type="NCBI Taxonomy" id="667725"/>
    <lineage>
        <taxon>Eukaryota</taxon>
        <taxon>Ichthyosporea</taxon>
        <taxon>Ichthyophonida</taxon>
        <taxon>Sphaeroforma</taxon>
    </lineage>
</organism>
<evidence type="ECO:0000313" key="1">
    <source>
        <dbReference type="EMBL" id="KNC69658.1"/>
    </source>
</evidence>
<accession>A0A0L0F0J8</accession>
<dbReference type="RefSeq" id="XP_014143560.1">
    <property type="nucleotide sequence ID" value="XM_014288085.1"/>
</dbReference>
<dbReference type="EMBL" id="KQ253875">
    <property type="protein sequence ID" value="KNC69658.1"/>
    <property type="molecule type" value="Genomic_DNA"/>
</dbReference>
<dbReference type="Proteomes" id="UP000054560">
    <property type="component" value="Unassembled WGS sequence"/>
</dbReference>
<sequence>ATAHVDPWGADSSDVDILTEIDSVLRQTRQLLHDKYHPALHTRPKGLDFEGGYKAKVWV</sequence>
<name>A0A0L0F0J8_9EUKA</name>
<evidence type="ECO:0000313" key="2">
    <source>
        <dbReference type="Proteomes" id="UP000054560"/>
    </source>
</evidence>
<protein>
    <submittedName>
        <fullName evidence="1">Uncharacterized protein</fullName>
    </submittedName>
</protein>